<dbReference type="Gene3D" id="1.10.240.10">
    <property type="entry name" value="Tyrosyl-Transfer RNA Synthetase"/>
    <property type="match status" value="1"/>
</dbReference>
<evidence type="ECO:0000256" key="5">
    <source>
        <dbReference type="ARBA" id="ARBA00022917"/>
    </source>
</evidence>
<dbReference type="InterPro" id="IPR002305">
    <property type="entry name" value="aa-tRNA-synth_Ic"/>
</dbReference>
<evidence type="ECO:0000259" key="10">
    <source>
        <dbReference type="Pfam" id="PF22421"/>
    </source>
</evidence>
<feature type="binding site" evidence="8">
    <location>
        <position position="175"/>
    </location>
    <ligand>
        <name>L-tyrosine</name>
        <dbReference type="ChEBI" id="CHEBI:58315"/>
    </ligand>
</feature>
<dbReference type="InterPro" id="IPR036986">
    <property type="entry name" value="S4_RNA-bd_sf"/>
</dbReference>
<dbReference type="Pfam" id="PF00579">
    <property type="entry name" value="tRNA-synt_1b"/>
    <property type="match status" value="1"/>
</dbReference>
<dbReference type="Gene3D" id="3.40.50.620">
    <property type="entry name" value="HUPs"/>
    <property type="match status" value="1"/>
</dbReference>
<protein>
    <recommendedName>
        <fullName evidence="8">Tyrosine--tRNA ligase</fullName>
        <ecNumber evidence="8">6.1.1.1</ecNumber>
    </recommendedName>
    <alternativeName>
        <fullName evidence="8">Tyrosyl-tRNA synthetase</fullName>
        <shortName evidence="8">TyrRS</shortName>
    </alternativeName>
</protein>
<dbReference type="Gene3D" id="3.10.290.10">
    <property type="entry name" value="RNA-binding S4 domain"/>
    <property type="match status" value="1"/>
</dbReference>
<dbReference type="CDD" id="cd00165">
    <property type="entry name" value="S4"/>
    <property type="match status" value="1"/>
</dbReference>
<dbReference type="GO" id="GO:0005829">
    <property type="term" value="C:cytosol"/>
    <property type="evidence" value="ECO:0007669"/>
    <property type="project" value="TreeGrafter"/>
</dbReference>
<keyword evidence="8" id="KW-0963">Cytoplasm</keyword>
<dbReference type="Pfam" id="PF22421">
    <property type="entry name" value="SYY_C-terminal"/>
    <property type="match status" value="1"/>
</dbReference>
<comment type="similarity">
    <text evidence="8">Belongs to the class-I aminoacyl-tRNA synthetase family. TyrS type 1 subfamily.</text>
</comment>
<dbReference type="Proteomes" id="UP000008008">
    <property type="component" value="Chromosome"/>
</dbReference>
<comment type="subcellular location">
    <subcellularLocation>
        <location evidence="8">Cytoplasm</location>
    </subcellularLocation>
</comment>
<dbReference type="GO" id="GO:0006437">
    <property type="term" value="P:tyrosyl-tRNA aminoacylation"/>
    <property type="evidence" value="ECO:0007669"/>
    <property type="project" value="UniProtKB-UniRule"/>
</dbReference>
<dbReference type="AlphaFoldDB" id="H8KB79"/>
<feature type="binding site" evidence="8">
    <location>
        <position position="171"/>
    </location>
    <ligand>
        <name>L-tyrosine</name>
        <dbReference type="ChEBI" id="CHEBI:58315"/>
    </ligand>
</feature>
<accession>H8KB79</accession>
<dbReference type="SUPFAM" id="SSF55174">
    <property type="entry name" value="Alpha-L RNA-binding motif"/>
    <property type="match status" value="1"/>
</dbReference>
<feature type="short sequence motif" description="'KMSKS' region" evidence="8">
    <location>
        <begin position="231"/>
        <end position="235"/>
    </location>
</feature>
<dbReference type="InterPro" id="IPR024107">
    <property type="entry name" value="Tyr-tRNA-ligase_bac_1"/>
</dbReference>
<sequence length="411" mass="46584">MCFIEEFINKGYFHQCTDLDRLTAITKETKIAAYIGFDCTATSLHIGSLMQIMILRLLQQHGHKPIVIIGGGTSKIGDPTWKDEVRKILSKEDIAKNAEGIKKSLSKFIKFGDGKSDAIMLDNAEWLDSFNYLDFLRDFGSYFSVNRMLTMDSVKLRLEREQHLSFLEFNYMLLQAYDFYYLSKHYNCSLQLGGSDQWGNIVMGADLIRKISGQEVFGMTTPLLTTSSGAKMGKTAAGAVWLNEDLLSPYDYYQYWRNCEDADIVRFAKLYSEFTQEELNRFESLAAEDINAAKKQLAYELTKLCHSEQAAKSALETAVKIFEEGQIDENLPTVVLEQEVLQAGISAYELFHEAGLATSKSEARKLIRGNGAKINDRLVEDENMIINTNFLLDKNVIKLSAGKKRHILVRV</sequence>
<dbReference type="GO" id="GO:0005524">
    <property type="term" value="F:ATP binding"/>
    <property type="evidence" value="ECO:0007669"/>
    <property type="project" value="UniProtKB-UniRule"/>
</dbReference>
<organism evidence="11 12">
    <name type="scientific">Rickettsia montanensis (strain OSU 85-930)</name>
    <dbReference type="NCBI Taxonomy" id="1105114"/>
    <lineage>
        <taxon>Bacteria</taxon>
        <taxon>Pseudomonadati</taxon>
        <taxon>Pseudomonadota</taxon>
        <taxon>Alphaproteobacteria</taxon>
        <taxon>Rickettsiales</taxon>
        <taxon>Rickettsiaceae</taxon>
        <taxon>Rickettsieae</taxon>
        <taxon>Rickettsia</taxon>
        <taxon>spotted fever group</taxon>
    </lineage>
</organism>
<evidence type="ECO:0000256" key="8">
    <source>
        <dbReference type="HAMAP-Rule" id="MF_02006"/>
    </source>
</evidence>
<evidence type="ECO:0000313" key="12">
    <source>
        <dbReference type="Proteomes" id="UP000008008"/>
    </source>
</evidence>
<dbReference type="PANTHER" id="PTHR11766:SF0">
    <property type="entry name" value="TYROSINE--TRNA LIGASE, MITOCHONDRIAL"/>
    <property type="match status" value="1"/>
</dbReference>
<dbReference type="PROSITE" id="PS50889">
    <property type="entry name" value="S4"/>
    <property type="match status" value="1"/>
</dbReference>
<comment type="subunit">
    <text evidence="8">Homodimer.</text>
</comment>
<evidence type="ECO:0000256" key="4">
    <source>
        <dbReference type="ARBA" id="ARBA00022884"/>
    </source>
</evidence>
<feature type="binding site" evidence="8">
    <location>
        <position position="34"/>
    </location>
    <ligand>
        <name>L-tyrosine</name>
        <dbReference type="ChEBI" id="CHEBI:58315"/>
    </ligand>
</feature>
<dbReference type="RefSeq" id="WP_014409338.1">
    <property type="nucleotide sequence ID" value="NC_017043.1"/>
</dbReference>
<reference evidence="12" key="1">
    <citation type="submission" date="2012-02" db="EMBL/GenBank/DDBJ databases">
        <title>Complete genome sequence of Rickettsia montanensis strain OSU 85-930.</title>
        <authorList>
            <person name="Johnson S.L."/>
            <person name="Munk A.C."/>
            <person name="Han S."/>
            <person name="Bruce D.C."/>
            <person name="Dasch G.A."/>
        </authorList>
    </citation>
    <scope>NUCLEOTIDE SEQUENCE [LARGE SCALE GENOMIC DNA]</scope>
    <source>
        <strain evidence="12">OSU 85-930</strain>
    </source>
</reference>
<evidence type="ECO:0000256" key="7">
    <source>
        <dbReference type="ARBA" id="ARBA00048248"/>
    </source>
</evidence>
<evidence type="ECO:0000256" key="1">
    <source>
        <dbReference type="ARBA" id="ARBA00022598"/>
    </source>
</evidence>
<proteinExistence type="inferred from homology"/>
<name>H8KB79_RICMS</name>
<evidence type="ECO:0000256" key="3">
    <source>
        <dbReference type="ARBA" id="ARBA00022840"/>
    </source>
</evidence>
<dbReference type="InterPro" id="IPR054608">
    <property type="entry name" value="SYY-like_C"/>
</dbReference>
<evidence type="ECO:0000256" key="6">
    <source>
        <dbReference type="ARBA" id="ARBA00023146"/>
    </source>
</evidence>
<comment type="catalytic activity">
    <reaction evidence="7 8">
        <text>tRNA(Tyr) + L-tyrosine + ATP = L-tyrosyl-tRNA(Tyr) + AMP + diphosphate + H(+)</text>
        <dbReference type="Rhea" id="RHEA:10220"/>
        <dbReference type="Rhea" id="RHEA-COMP:9706"/>
        <dbReference type="Rhea" id="RHEA-COMP:9707"/>
        <dbReference type="ChEBI" id="CHEBI:15378"/>
        <dbReference type="ChEBI" id="CHEBI:30616"/>
        <dbReference type="ChEBI" id="CHEBI:33019"/>
        <dbReference type="ChEBI" id="CHEBI:58315"/>
        <dbReference type="ChEBI" id="CHEBI:78442"/>
        <dbReference type="ChEBI" id="CHEBI:78536"/>
        <dbReference type="ChEBI" id="CHEBI:456215"/>
        <dbReference type="EC" id="6.1.1.1"/>
    </reaction>
</comment>
<keyword evidence="3 8" id="KW-0067">ATP-binding</keyword>
<gene>
    <name evidence="8" type="primary">tyrS</name>
    <name evidence="11" type="ordered locus">MCI_01340</name>
</gene>
<dbReference type="InterPro" id="IPR002307">
    <property type="entry name" value="Tyr-tRNA-ligase"/>
</dbReference>
<dbReference type="GO" id="GO:0004831">
    <property type="term" value="F:tyrosine-tRNA ligase activity"/>
    <property type="evidence" value="ECO:0007669"/>
    <property type="project" value="UniProtKB-UniRule"/>
</dbReference>
<keyword evidence="1 8" id="KW-0436">Ligase</keyword>
<feature type="short sequence motif" description="'HIGH' region" evidence="8">
    <location>
        <begin position="39"/>
        <end position="48"/>
    </location>
</feature>
<dbReference type="PANTHER" id="PTHR11766">
    <property type="entry name" value="TYROSYL-TRNA SYNTHETASE"/>
    <property type="match status" value="1"/>
</dbReference>
<dbReference type="EMBL" id="CP003340">
    <property type="protein sequence ID" value="AFC73220.1"/>
    <property type="molecule type" value="Genomic_DNA"/>
</dbReference>
<keyword evidence="6 8" id="KW-0030">Aminoacyl-tRNA synthetase</keyword>
<dbReference type="InterPro" id="IPR024088">
    <property type="entry name" value="Tyr-tRNA-ligase_bac-type"/>
</dbReference>
<evidence type="ECO:0000313" key="11">
    <source>
        <dbReference type="EMBL" id="AFC73220.1"/>
    </source>
</evidence>
<keyword evidence="2 8" id="KW-0547">Nucleotide-binding</keyword>
<dbReference type="HOGENOM" id="CLU_024003_0_3_5"/>
<evidence type="ECO:0000256" key="9">
    <source>
        <dbReference type="PROSITE-ProRule" id="PRU00182"/>
    </source>
</evidence>
<keyword evidence="5 8" id="KW-0648">Protein biosynthesis</keyword>
<dbReference type="GO" id="GO:0003723">
    <property type="term" value="F:RNA binding"/>
    <property type="evidence" value="ECO:0007669"/>
    <property type="project" value="UniProtKB-KW"/>
</dbReference>
<feature type="binding site" evidence="8">
    <location>
        <position position="234"/>
    </location>
    <ligand>
        <name>ATP</name>
        <dbReference type="ChEBI" id="CHEBI:30616"/>
    </ligand>
</feature>
<evidence type="ECO:0000256" key="2">
    <source>
        <dbReference type="ARBA" id="ARBA00022741"/>
    </source>
</evidence>
<dbReference type="CDD" id="cd00805">
    <property type="entry name" value="TyrRS_core"/>
    <property type="match status" value="1"/>
</dbReference>
<dbReference type="PRINTS" id="PR01040">
    <property type="entry name" value="TRNASYNTHTYR"/>
</dbReference>
<comment type="function">
    <text evidence="8">Catalyzes the attachment of tyrosine to tRNA(Tyr) in a two-step reaction: tyrosine is first activated by ATP to form Tyr-AMP and then transferred to the acceptor end of tRNA(Tyr).</text>
</comment>
<keyword evidence="4 9" id="KW-0694">RNA-binding</keyword>
<dbReference type="KEGG" id="rmo:MCI_01340"/>
<dbReference type="SUPFAM" id="SSF52374">
    <property type="entry name" value="Nucleotidylyl transferase"/>
    <property type="match status" value="1"/>
</dbReference>
<dbReference type="EC" id="6.1.1.1" evidence="8"/>
<dbReference type="HAMAP" id="MF_02006">
    <property type="entry name" value="Tyr_tRNA_synth_type1"/>
    <property type="match status" value="1"/>
</dbReference>
<dbReference type="FunFam" id="1.10.240.10:FF:000001">
    <property type="entry name" value="Tyrosine--tRNA ligase"/>
    <property type="match status" value="1"/>
</dbReference>
<dbReference type="NCBIfam" id="TIGR00234">
    <property type="entry name" value="tyrS"/>
    <property type="match status" value="1"/>
</dbReference>
<keyword evidence="12" id="KW-1185">Reference proteome</keyword>
<dbReference type="InterPro" id="IPR014729">
    <property type="entry name" value="Rossmann-like_a/b/a_fold"/>
</dbReference>
<feature type="domain" description="Tyrosine--tRNA ligase SYY-like C-terminal" evidence="10">
    <location>
        <begin position="329"/>
        <end position="409"/>
    </location>
</feature>